<dbReference type="AlphaFoldDB" id="A0A8J4PVU7"/>
<protein>
    <recommendedName>
        <fullName evidence="3">Ankyrin repeat-containing protein</fullName>
    </recommendedName>
</protein>
<dbReference type="SUPFAM" id="SSF140860">
    <property type="entry name" value="Pseudo ankyrin repeat-like"/>
    <property type="match status" value="1"/>
</dbReference>
<reference evidence="1" key="1">
    <citation type="submission" date="2020-01" db="EMBL/GenBank/DDBJ databases">
        <title>Development of genomics and gene disruption for Polysphondylium violaceum indicates a role for the polyketide synthase stlB in stalk morphogenesis.</title>
        <authorList>
            <person name="Narita B."/>
            <person name="Kawabe Y."/>
            <person name="Kin K."/>
            <person name="Saito T."/>
            <person name="Gibbs R."/>
            <person name="Kuspa A."/>
            <person name="Muzny D."/>
            <person name="Queller D."/>
            <person name="Richards S."/>
            <person name="Strassman J."/>
            <person name="Sucgang R."/>
            <person name="Worley K."/>
            <person name="Schaap P."/>
        </authorList>
    </citation>
    <scope>NUCLEOTIDE SEQUENCE</scope>
    <source>
        <strain evidence="1">QSvi11</strain>
    </source>
</reference>
<dbReference type="OrthoDB" id="24472at2759"/>
<gene>
    <name evidence="1" type="ORF">CYY_004042</name>
</gene>
<proteinExistence type="predicted"/>
<organism evidence="1 2">
    <name type="scientific">Polysphondylium violaceum</name>
    <dbReference type="NCBI Taxonomy" id="133409"/>
    <lineage>
        <taxon>Eukaryota</taxon>
        <taxon>Amoebozoa</taxon>
        <taxon>Evosea</taxon>
        <taxon>Eumycetozoa</taxon>
        <taxon>Dictyostelia</taxon>
        <taxon>Dictyosteliales</taxon>
        <taxon>Dictyosteliaceae</taxon>
        <taxon>Polysphondylium</taxon>
    </lineage>
</organism>
<evidence type="ECO:0008006" key="3">
    <source>
        <dbReference type="Google" id="ProtNLM"/>
    </source>
</evidence>
<evidence type="ECO:0000313" key="2">
    <source>
        <dbReference type="Proteomes" id="UP000695562"/>
    </source>
</evidence>
<dbReference type="EMBL" id="AJWJ01000136">
    <property type="protein sequence ID" value="KAF2074647.1"/>
    <property type="molecule type" value="Genomic_DNA"/>
</dbReference>
<name>A0A8J4PVU7_9MYCE</name>
<sequence length="721" mass="84967">MNTFFIIVKNKILFNQILDKCKELTELKISFGYFDAPWGYFCRNNRFDLFDKRWNEILELNIEVIDGADGDIRLLDRYIMDFTRQDVISFFKFNTCFERFTKVWAKYQDYIQRVDLDREVLIHAIECRADTRIIQTLLDYLYQYSSHHFTKALETSVALGSIEIFTLLYKKHIVLDKYNKTGIYNELMLNACKAKHIDLALHIIKTVLFPRGYTDYDLSPLPGKVCEFILKLYNNAYCFHMSQYPPENCEAMYFKNIYPAHYVSLTEMAKINNTALLKTFFEYIKEKRMHASPAPSDLSLCQSVETANFFIDQFPNTPWNVDLVAIHSTLNVLKLLVEKGYRLFTSVALGAPFKTLEYLFDSQLLDINDPPEFKECHLFTGNLSVESIKLLARIYKQDFRVSYSFLNLFLGKQAQQSNFMDLLGCLLENDVVSPIDSHILKQITIPNKGVEIFCLIYRYLNAEQKSEFIKNIQIFTQQVLPTLLVDVNIPAIKELYSRFELKPLYKFITLKDSYHRAFECSYIYKLYYRGLEERDRLFYGNALLKFAYTTSNINLLRYLESLNISFLDTKKIEILTKSDNSKSALLFSRMIKPTVILSHFCKSNIILYNLKYLLQKMNKNSGDTDTPSIKDFYEFLIQYLIYLKKHKFIEGIKDLCQLNLEFDSSEIDLFLHSHNLLVDKDQKRFPVALLPHPTLIYLERYGLDRIFRRSVQNNQNTIFEY</sequence>
<comment type="caution">
    <text evidence="1">The sequence shown here is derived from an EMBL/GenBank/DDBJ whole genome shotgun (WGS) entry which is preliminary data.</text>
</comment>
<keyword evidence="2" id="KW-1185">Reference proteome</keyword>
<accession>A0A8J4PVU7</accession>
<dbReference type="Proteomes" id="UP000695562">
    <property type="component" value="Unassembled WGS sequence"/>
</dbReference>
<evidence type="ECO:0000313" key="1">
    <source>
        <dbReference type="EMBL" id="KAF2074647.1"/>
    </source>
</evidence>